<evidence type="ECO:0000259" key="3">
    <source>
        <dbReference type="PROSITE" id="PS50405"/>
    </source>
</evidence>
<dbReference type="NCBIfam" id="TIGR01262">
    <property type="entry name" value="maiA"/>
    <property type="match status" value="1"/>
</dbReference>
<keyword evidence="5" id="KW-1185">Reference proteome</keyword>
<evidence type="ECO:0000259" key="2">
    <source>
        <dbReference type="PROSITE" id="PS50404"/>
    </source>
</evidence>
<dbReference type="GO" id="GO:0004364">
    <property type="term" value="F:glutathione transferase activity"/>
    <property type="evidence" value="ECO:0007669"/>
    <property type="project" value="TreeGrafter"/>
</dbReference>
<dbReference type="InterPro" id="IPR034333">
    <property type="entry name" value="GST_Zeta_N"/>
</dbReference>
<reference evidence="4 5" key="1">
    <citation type="journal article" date="2014" name="Nat. Commun.">
        <title>Physiological and genomic features of highly alkaliphilic hydrogen-utilizing Betaproteobacteria from a continental serpentinizing site.</title>
        <authorList>
            <person name="Suzuki S."/>
            <person name="Kuenen J.G."/>
            <person name="Schipper K."/>
            <person name="van der Velde S."/>
            <person name="Ishii S."/>
            <person name="Wu A."/>
            <person name="Sorokin D.Y."/>
            <person name="Tenney A."/>
            <person name="Meng X.Y."/>
            <person name="Morrill P.L."/>
            <person name="Kamagata Y."/>
            <person name="Muyzer G."/>
            <person name="Nealson K.H."/>
        </authorList>
    </citation>
    <scope>NUCLEOTIDE SEQUENCE [LARGE SCALE GENOMIC DNA]</scope>
    <source>
        <strain evidence="4 5">A1</strain>
    </source>
</reference>
<dbReference type="SUPFAM" id="SSF47616">
    <property type="entry name" value="GST C-terminal domain-like"/>
    <property type="match status" value="1"/>
</dbReference>
<dbReference type="InterPro" id="IPR034330">
    <property type="entry name" value="GST_Zeta_C"/>
</dbReference>
<accession>A0A060NLQ4</accession>
<dbReference type="Gene3D" id="1.20.1050.10">
    <property type="match status" value="1"/>
</dbReference>
<dbReference type="Proteomes" id="UP000067461">
    <property type="component" value="Chromosome"/>
</dbReference>
<dbReference type="SFLD" id="SFLDS00019">
    <property type="entry name" value="Glutathione_Transferase_(cytos"/>
    <property type="match status" value="1"/>
</dbReference>
<organism evidence="4 5">
    <name type="scientific">Serpentinimonas raichei</name>
    <dbReference type="NCBI Taxonomy" id="1458425"/>
    <lineage>
        <taxon>Bacteria</taxon>
        <taxon>Pseudomonadati</taxon>
        <taxon>Pseudomonadota</taxon>
        <taxon>Betaproteobacteria</taxon>
        <taxon>Burkholderiales</taxon>
        <taxon>Comamonadaceae</taxon>
        <taxon>Serpentinimonas</taxon>
    </lineage>
</organism>
<dbReference type="CDD" id="cd03191">
    <property type="entry name" value="GST_C_Zeta"/>
    <property type="match status" value="1"/>
</dbReference>
<evidence type="ECO:0000313" key="4">
    <source>
        <dbReference type="EMBL" id="BAO80443.1"/>
    </source>
</evidence>
<dbReference type="Gene3D" id="3.40.30.10">
    <property type="entry name" value="Glutaredoxin"/>
    <property type="match status" value="1"/>
</dbReference>
<dbReference type="STRING" id="1458425.SRAA_0589"/>
<dbReference type="AlphaFoldDB" id="A0A060NLQ4"/>
<dbReference type="GO" id="GO:0006559">
    <property type="term" value="P:L-phenylalanine catabolic process"/>
    <property type="evidence" value="ECO:0007669"/>
    <property type="project" value="TreeGrafter"/>
</dbReference>
<evidence type="ECO:0000313" key="5">
    <source>
        <dbReference type="Proteomes" id="UP000067461"/>
    </source>
</evidence>
<feature type="domain" description="GST C-terminal" evidence="3">
    <location>
        <begin position="89"/>
        <end position="227"/>
    </location>
</feature>
<dbReference type="HOGENOM" id="CLU_011226_20_1_4"/>
<dbReference type="InterPro" id="IPR036282">
    <property type="entry name" value="Glutathione-S-Trfase_C_sf"/>
</dbReference>
<dbReference type="PANTHER" id="PTHR42673">
    <property type="entry name" value="MALEYLACETOACETATE ISOMERASE"/>
    <property type="match status" value="1"/>
</dbReference>
<evidence type="ECO:0000256" key="1">
    <source>
        <dbReference type="ARBA" id="ARBA00010007"/>
    </source>
</evidence>
<proteinExistence type="inferred from homology"/>
<comment type="similarity">
    <text evidence="1">Belongs to the GST superfamily. Zeta family.</text>
</comment>
<gene>
    <name evidence="4" type="ORF">SRAA_0589</name>
</gene>
<dbReference type="RefSeq" id="WP_045530854.1">
    <property type="nucleotide sequence ID" value="NZ_AP014568.1"/>
</dbReference>
<name>A0A060NLQ4_9BURK</name>
<dbReference type="PROSITE" id="PS50404">
    <property type="entry name" value="GST_NTER"/>
    <property type="match status" value="1"/>
</dbReference>
<keyword evidence="4" id="KW-0808">Transferase</keyword>
<dbReference type="GO" id="GO:0006749">
    <property type="term" value="P:glutathione metabolic process"/>
    <property type="evidence" value="ECO:0007669"/>
    <property type="project" value="TreeGrafter"/>
</dbReference>
<dbReference type="SFLD" id="SFLDG00358">
    <property type="entry name" value="Main_(cytGST)"/>
    <property type="match status" value="1"/>
</dbReference>
<dbReference type="InterPro" id="IPR005955">
    <property type="entry name" value="GST_Zeta"/>
</dbReference>
<dbReference type="SUPFAM" id="SSF52833">
    <property type="entry name" value="Thioredoxin-like"/>
    <property type="match status" value="1"/>
</dbReference>
<dbReference type="CDD" id="cd03042">
    <property type="entry name" value="GST_N_Zeta"/>
    <property type="match status" value="1"/>
</dbReference>
<dbReference type="OrthoDB" id="509852at2"/>
<protein>
    <submittedName>
        <fullName evidence="4">Glutathione S-transferase</fullName>
    </submittedName>
</protein>
<dbReference type="PROSITE" id="PS50405">
    <property type="entry name" value="GST_CTER"/>
    <property type="match status" value="1"/>
</dbReference>
<dbReference type="GO" id="GO:0016034">
    <property type="term" value="F:maleylacetoacetate isomerase activity"/>
    <property type="evidence" value="ECO:0007669"/>
    <property type="project" value="TreeGrafter"/>
</dbReference>
<dbReference type="KEGG" id="cbaa:SRAA_0589"/>
<dbReference type="InterPro" id="IPR036249">
    <property type="entry name" value="Thioredoxin-like_sf"/>
</dbReference>
<dbReference type="InterPro" id="IPR010987">
    <property type="entry name" value="Glutathione-S-Trfase_C-like"/>
</dbReference>
<dbReference type="Pfam" id="PF13417">
    <property type="entry name" value="GST_N_3"/>
    <property type="match status" value="1"/>
</dbReference>
<feature type="domain" description="GST N-terminal" evidence="2">
    <location>
        <begin position="1"/>
        <end position="84"/>
    </location>
</feature>
<dbReference type="InterPro" id="IPR040079">
    <property type="entry name" value="Glutathione_S-Trfase"/>
</dbReference>
<dbReference type="InterPro" id="IPR004045">
    <property type="entry name" value="Glutathione_S-Trfase_N"/>
</dbReference>
<dbReference type="PANTHER" id="PTHR42673:SF4">
    <property type="entry name" value="MALEYLACETOACETATE ISOMERASE"/>
    <property type="match status" value="1"/>
</dbReference>
<dbReference type="GO" id="GO:0005737">
    <property type="term" value="C:cytoplasm"/>
    <property type="evidence" value="ECO:0007669"/>
    <property type="project" value="InterPro"/>
</dbReference>
<sequence>MKLYNYFRSSTSFRVRIALNLKGLDCEYASVHLARGEQREAAYRALSPDGLVPLLDLQGVPEPGLLSQSMAIIEYLDEVYPQPPLLPPDPLGRSRVRALAQSVACEMHPINNLRVLKYLAQPLGLNEEQRAAWYNHWVVQGLLAYEQRLRELQAERAARALPPARYSYGDAPSLADCCLVPQLINGRRFGLSYDALDIPLTLAVLQACLELDAFRRALPENCPDAPPV</sequence>
<dbReference type="EMBL" id="AP014568">
    <property type="protein sequence ID" value="BAO80443.1"/>
    <property type="molecule type" value="Genomic_DNA"/>
</dbReference>